<dbReference type="GO" id="GO:0006368">
    <property type="term" value="P:transcription elongation by RNA polymerase II"/>
    <property type="evidence" value="ECO:0007669"/>
    <property type="project" value="UniProtKB-UniRule"/>
</dbReference>
<dbReference type="GO" id="GO:0000124">
    <property type="term" value="C:SAGA complex"/>
    <property type="evidence" value="ECO:0007669"/>
    <property type="project" value="UniProtKB-UniRule"/>
</dbReference>
<dbReference type="Pfam" id="PF10163">
    <property type="entry name" value="EnY2"/>
    <property type="match status" value="1"/>
</dbReference>
<comment type="subunit">
    <text evidence="1">Component of the nuclear pore complex (NPC)-associated TREX-2 complex (transcription and export complex 2). Component of the SAGA transcription coactivator-HAT complex. Within the SAGA complex, participates to a subcomplex of SAGA called the DUB module (deubiquitination module).</text>
</comment>
<accession>A0A023FA84</accession>
<gene>
    <name evidence="1" type="primary">e(y)2</name>
</gene>
<dbReference type="InterPro" id="IPR018783">
    <property type="entry name" value="TF_ENY2"/>
</dbReference>
<evidence type="ECO:0000256" key="1">
    <source>
        <dbReference type="HAMAP-Rule" id="MF_03046"/>
    </source>
</evidence>
<protein>
    <recommendedName>
        <fullName evidence="1">Enhancer of yellow 2 transcription factor</fullName>
    </recommendedName>
</protein>
<keyword evidence="1" id="KW-0813">Transport</keyword>
<proteinExistence type="evidence at transcript level"/>
<dbReference type="Gene3D" id="1.10.246.140">
    <property type="match status" value="1"/>
</dbReference>
<keyword evidence="1" id="KW-0653">Protein transport</keyword>
<keyword evidence="1" id="KW-0811">Translocation</keyword>
<keyword evidence="1" id="KW-0804">Transcription</keyword>
<dbReference type="GO" id="GO:0070390">
    <property type="term" value="C:transcription export complex 2"/>
    <property type="evidence" value="ECO:0007669"/>
    <property type="project" value="UniProtKB-UniRule"/>
</dbReference>
<name>A0A023FA84_TRIIF</name>
<dbReference type="InterPro" id="IPR038212">
    <property type="entry name" value="TF_EnY2_sf"/>
</dbReference>
<dbReference type="GO" id="GO:0005654">
    <property type="term" value="C:nucleoplasm"/>
    <property type="evidence" value="ECO:0007669"/>
    <property type="project" value="UniProtKB-SubCell"/>
</dbReference>
<comment type="subcellular location">
    <subcellularLocation>
        <location evidence="1">Nucleus</location>
        <location evidence="1">Nucleoplasm</location>
    </subcellularLocation>
</comment>
<organism evidence="2">
    <name type="scientific">Triatoma infestans</name>
    <name type="common">Assassin bug</name>
    <dbReference type="NCBI Taxonomy" id="30076"/>
    <lineage>
        <taxon>Eukaryota</taxon>
        <taxon>Metazoa</taxon>
        <taxon>Ecdysozoa</taxon>
        <taxon>Arthropoda</taxon>
        <taxon>Hexapoda</taxon>
        <taxon>Insecta</taxon>
        <taxon>Pterygota</taxon>
        <taxon>Neoptera</taxon>
        <taxon>Paraneoptera</taxon>
        <taxon>Hemiptera</taxon>
        <taxon>Heteroptera</taxon>
        <taxon>Panheteroptera</taxon>
        <taxon>Cimicomorpha</taxon>
        <taxon>Reduviidae</taxon>
        <taxon>Triatominae</taxon>
        <taxon>Triatoma</taxon>
    </lineage>
</organism>
<dbReference type="GO" id="GO:0015031">
    <property type="term" value="P:protein transport"/>
    <property type="evidence" value="ECO:0007669"/>
    <property type="project" value="UniProtKB-KW"/>
</dbReference>
<keyword evidence="1" id="KW-0509">mRNA transport</keyword>
<dbReference type="GO" id="GO:0006325">
    <property type="term" value="P:chromatin organization"/>
    <property type="evidence" value="ECO:0007669"/>
    <property type="project" value="UniProtKB-KW"/>
</dbReference>
<keyword evidence="1" id="KW-0156">Chromatin regulator</keyword>
<dbReference type="GO" id="GO:0005643">
    <property type="term" value="C:nuclear pore"/>
    <property type="evidence" value="ECO:0007669"/>
    <property type="project" value="UniProtKB-UniRule"/>
</dbReference>
<dbReference type="GO" id="GO:0003713">
    <property type="term" value="F:transcription coactivator activity"/>
    <property type="evidence" value="ECO:0007669"/>
    <property type="project" value="UniProtKB-UniRule"/>
</dbReference>
<dbReference type="EMBL" id="GBBI01000325">
    <property type="protein sequence ID" value="JAC18387.1"/>
    <property type="molecule type" value="mRNA"/>
</dbReference>
<keyword evidence="1" id="KW-0539">Nucleus</keyword>
<dbReference type="GO" id="GO:0071819">
    <property type="term" value="C:DUBm complex"/>
    <property type="evidence" value="ECO:0007669"/>
    <property type="project" value="UniProtKB-UniRule"/>
</dbReference>
<evidence type="ECO:0000313" key="2">
    <source>
        <dbReference type="EMBL" id="JAC18387.1"/>
    </source>
</evidence>
<keyword evidence="1" id="KW-0805">Transcription regulation</keyword>
<comment type="function">
    <text evidence="1">Involved in mRNA export coupled transcription activation by association with both the TREX-2 and the SAGA complexes. The transcription regulatory histone acetylation (HAT) complex SAGA is a multiprotein complex that activates transcription by remodeling chromatin and mediating histone acetylation and deubiquitination. Within the SAGA complex, participates to a subcomplex that specifically deubiquitinates histones. The SAGA complex is recruited to specific gene promoters by activators, where it is required for transcription. The TREX-2 complex functions in docking export-competent ribonucleoprotein particles (mRNPs) to the nuclear entrance of the nuclear pore complex (nuclear basket). TREX-2 participates in mRNA export and accurate chromatin positioning in the nucleus by tethering genes to the nuclear periphery.</text>
</comment>
<reference evidence="2" key="1">
    <citation type="journal article" date="2014" name="PLoS Negl. Trop. Dis.">
        <title>An updated insight into the Sialotranscriptome of Triatoma infestans: developmental stage and geographic variations.</title>
        <authorList>
            <person name="Schwarz A."/>
            <person name="Medrano-Mercado N."/>
            <person name="Schaub G.A."/>
            <person name="Struchiner C.J."/>
            <person name="Bargues M.D."/>
            <person name="Levy M.Z."/>
            <person name="Ribeiro J.M."/>
        </authorList>
    </citation>
    <scope>NUCLEOTIDE SEQUENCE</scope>
    <source>
        <strain evidence="2">Chile</strain>
        <tissue evidence="2">Salivary glands</tissue>
    </source>
</reference>
<dbReference type="PANTHER" id="PTHR12514">
    <property type="entry name" value="ENHANCER OF YELLOW 2 TRANSCRIPTION FACTOR"/>
    <property type="match status" value="1"/>
</dbReference>
<dbReference type="HAMAP" id="MF_03046">
    <property type="entry name" value="ENY2_Sus1"/>
    <property type="match status" value="1"/>
</dbReference>
<comment type="similarity">
    <text evidence="1">Belongs to the ENY2 family.</text>
</comment>
<dbReference type="AlphaFoldDB" id="A0A023FA84"/>
<sequence length="103" mass="11721">MPLDSGSEHLGVLKATGEYDRLKDLLRSRLYECGWVDQIHMLCRQSRKTPNPTVNEMYAEVAKKGRGLVPASIKRELLLRVKEHLLTTAGYYDDDTTQSKGEK</sequence>
<dbReference type="GO" id="GO:0006406">
    <property type="term" value="P:mRNA export from nucleus"/>
    <property type="evidence" value="ECO:0007669"/>
    <property type="project" value="UniProtKB-UniRule"/>
</dbReference>
<keyword evidence="1" id="KW-0010">Activator</keyword>